<dbReference type="Proteomes" id="UP001212821">
    <property type="component" value="Chromosome"/>
</dbReference>
<sequence>MSSLSTPATGGPEPLLLLLDPVARQTDGESVRIAKDVLCGGADVKVAYPESPSELDRMLSHRGRRLPVVIGSDLALQRVLQALHRHRELGADPVGMVPVGRAEELATARALGVPGEPVRAARAVLSGAPRTFDLLVDDGGGVALGGVRITGGGARRLVGRTGGWRSLWAKLAAAEQANALTPDAVDHSPRVRVEADGRLLADVHRPVRLVQLILPGARQSDAADADADADGADGAADADGAGVLEVVVHAPGALVRARAASVSVVGRGFGYEADGHPVGPVRARTWTVHPGAWGLLLPAA</sequence>
<dbReference type="GO" id="GO:0016301">
    <property type="term" value="F:kinase activity"/>
    <property type="evidence" value="ECO:0007669"/>
    <property type="project" value="UniProtKB-KW"/>
</dbReference>
<reference evidence="2" key="1">
    <citation type="submission" date="2022-12" db="EMBL/GenBank/DDBJ databases">
        <authorList>
            <person name="Mo P."/>
        </authorList>
    </citation>
    <scope>NUCLEOTIDE SEQUENCE [LARGE SCALE GENOMIC DNA]</scope>
    <source>
        <strain evidence="2">HUAS 3-15</strain>
    </source>
</reference>
<dbReference type="SUPFAM" id="SSF111331">
    <property type="entry name" value="NAD kinase/diacylglycerol kinase-like"/>
    <property type="match status" value="1"/>
</dbReference>
<dbReference type="RefSeq" id="WP_270145299.1">
    <property type="nucleotide sequence ID" value="NZ_CP115450.1"/>
</dbReference>
<evidence type="ECO:0000313" key="2">
    <source>
        <dbReference type="Proteomes" id="UP001212821"/>
    </source>
</evidence>
<organism evidence="1 2">
    <name type="scientific">Kitasatospora cathayae</name>
    <dbReference type="NCBI Taxonomy" id="3004092"/>
    <lineage>
        <taxon>Bacteria</taxon>
        <taxon>Bacillati</taxon>
        <taxon>Actinomycetota</taxon>
        <taxon>Actinomycetes</taxon>
        <taxon>Kitasatosporales</taxon>
        <taxon>Streptomycetaceae</taxon>
        <taxon>Kitasatospora</taxon>
    </lineage>
</organism>
<keyword evidence="1" id="KW-0808">Transferase</keyword>
<accession>A0ABY7Q4N2</accession>
<dbReference type="InterPro" id="IPR016064">
    <property type="entry name" value="NAD/diacylglycerol_kinase_sf"/>
</dbReference>
<protein>
    <submittedName>
        <fullName evidence="1">Diacylglycerol kinase</fullName>
    </submittedName>
</protein>
<evidence type="ECO:0000313" key="1">
    <source>
        <dbReference type="EMBL" id="WBP87663.1"/>
    </source>
</evidence>
<keyword evidence="2" id="KW-1185">Reference proteome</keyword>
<gene>
    <name evidence="1" type="ORF">O1G21_18665</name>
</gene>
<dbReference type="EMBL" id="CP115450">
    <property type="protein sequence ID" value="WBP87663.1"/>
    <property type="molecule type" value="Genomic_DNA"/>
</dbReference>
<proteinExistence type="predicted"/>
<name>A0ABY7Q4N2_9ACTN</name>
<keyword evidence="1" id="KW-0418">Kinase</keyword>
<dbReference type="InterPro" id="IPR017438">
    <property type="entry name" value="ATP-NAD_kinase_N"/>
</dbReference>
<dbReference type="Gene3D" id="3.40.50.10330">
    <property type="entry name" value="Probable inorganic polyphosphate/atp-NAD kinase, domain 1"/>
    <property type="match status" value="1"/>
</dbReference>